<dbReference type="GO" id="GO:0110155">
    <property type="term" value="P:NAD-cap decapping"/>
    <property type="evidence" value="ECO:0007669"/>
    <property type="project" value="EnsemblFungi"/>
</dbReference>
<dbReference type="GO" id="GO:0034353">
    <property type="term" value="F:mRNA 5'-diphosphatase activity"/>
    <property type="evidence" value="ECO:0007669"/>
    <property type="project" value="EnsemblFungi"/>
</dbReference>
<reference evidence="9 11" key="1">
    <citation type="journal article" date="2016" name="PLoS ONE">
        <title>Sequence Assembly of Yarrowia lipolytica Strain W29/CLIB89 Shows Transposable Element Diversity.</title>
        <authorList>
            <person name="Magnan C."/>
            <person name="Yu J."/>
            <person name="Chang I."/>
            <person name="Jahn E."/>
            <person name="Kanomata Y."/>
            <person name="Wu J."/>
            <person name="Zeller M."/>
            <person name="Oakes M."/>
            <person name="Baldi P."/>
            <person name="Sandmeyer S."/>
        </authorList>
    </citation>
    <scope>NUCLEOTIDE SEQUENCE [LARGE SCALE GENOMIC DNA]</scope>
    <source>
        <strain evidence="9">CLIB89</strain>
        <strain evidence="11">CLIB89(W29)</strain>
    </source>
</reference>
<comment type="function">
    <text evidence="7">Decapping enzyme for NAD-capped RNAs: specifically hydrolyzes the nicotinamide adenine dinucleotide (NAD) cap from a subset of RNAs by removing the entire NAD moiety from the 5'-end of an NAD-capped RNA.</text>
</comment>
<dbReference type="GO" id="GO:0000448">
    <property type="term" value="P:cleavage in ITS2 between 5.8S rRNA and LSU-rRNA of tricistronic rRNA transcript (SSU-rRNA, 5.8S rRNA, LSU-rRNA)"/>
    <property type="evidence" value="ECO:0007669"/>
    <property type="project" value="EnsemblFungi"/>
</dbReference>
<keyword evidence="3 7" id="KW-0540">Nuclease</keyword>
<dbReference type="EC" id="3.6.1.-" evidence="7"/>
<sequence>MSSFSTTERLAAKLKKPKEVYSYSITDGKVTMDQSQLKYYYLPEETILKAPIDLTKGIENWTQPNEHDTHLDTLLESLSKYERETGSKIDAEIITWRGILTKIMTHPYDQYNEPIVLNITYFDGHYFIEEDWQSKQQGKKAPDEQMKKHIYSGYKFESVALLNEPWFKSSREDIESRFDDIPNGDQFVSVVRTQIGDNKILIGGEVDCVFDPCAKGTSRYGELKTSREVHNAKDGEILERKMNRAWAQSFLLGVKHIIYGYRTGDHKLAAVDYFKTEDLPMYAGASSTWSGTDEINFLNAALTKLKDLPKEDNKLWRLVFDSANKKVDITELDGESFLLKEFVDWRKSM</sequence>
<keyword evidence="7" id="KW-0694">RNA-binding</keyword>
<protein>
    <recommendedName>
        <fullName evidence="7">Decapping nuclease</fullName>
        <ecNumber evidence="7">3.6.1.-</ecNumber>
    </recommendedName>
</protein>
<comment type="similarity">
    <text evidence="2 7">Belongs to the DXO/Dom3Z family.</text>
</comment>
<evidence type="ECO:0000313" key="10">
    <source>
        <dbReference type="EMBL" id="RDW27519.1"/>
    </source>
</evidence>
<dbReference type="GO" id="GO:1904595">
    <property type="term" value="P:positive regulation of termination of RNA polymerase II transcription"/>
    <property type="evidence" value="ECO:0007669"/>
    <property type="project" value="EnsemblFungi"/>
</dbReference>
<evidence type="ECO:0000256" key="1">
    <source>
        <dbReference type="ARBA" id="ARBA00001968"/>
    </source>
</evidence>
<dbReference type="GO" id="GO:0110103">
    <property type="term" value="C:RNA polymerase II termination complex"/>
    <property type="evidence" value="ECO:0007669"/>
    <property type="project" value="EnsemblFungi"/>
</dbReference>
<evidence type="ECO:0000256" key="6">
    <source>
        <dbReference type="ARBA" id="ARBA00048124"/>
    </source>
</evidence>
<comment type="catalytic activity">
    <reaction evidence="5">
        <text>a 5'-end triphospho-ribonucleoside in mRNA + H2O = a 5'-end phospho-ribonucleoside in mRNA + diphosphate + H(+)</text>
        <dbReference type="Rhea" id="RHEA:78683"/>
        <dbReference type="Rhea" id="RHEA-COMP:15692"/>
        <dbReference type="Rhea" id="RHEA-COMP:17164"/>
        <dbReference type="ChEBI" id="CHEBI:15377"/>
        <dbReference type="ChEBI" id="CHEBI:15378"/>
        <dbReference type="ChEBI" id="CHEBI:33019"/>
        <dbReference type="ChEBI" id="CHEBI:138282"/>
        <dbReference type="ChEBI" id="CHEBI:167618"/>
    </reaction>
    <physiologicalReaction direction="left-to-right" evidence="5">
        <dbReference type="Rhea" id="RHEA:78684"/>
    </physiologicalReaction>
</comment>
<proteinExistence type="inferred from homology"/>
<dbReference type="InterPro" id="IPR013961">
    <property type="entry name" value="RAI1"/>
</dbReference>
<dbReference type="Proteomes" id="UP000182444">
    <property type="component" value="Chromosome 1E"/>
</dbReference>
<dbReference type="GO" id="GO:0071035">
    <property type="term" value="P:nuclear polyadenylation-dependent rRNA catabolic process"/>
    <property type="evidence" value="ECO:0007669"/>
    <property type="project" value="EnsemblFungi"/>
</dbReference>
<gene>
    <name evidence="10" type="ORF">B0I71DRAFT_128920</name>
    <name evidence="9" type="ORF">YALI1_E33642g</name>
</gene>
<evidence type="ECO:0000313" key="9">
    <source>
        <dbReference type="EMBL" id="AOW06087.1"/>
    </source>
</evidence>
<dbReference type="EMBL" id="CP017557">
    <property type="protein sequence ID" value="AOW06087.1"/>
    <property type="molecule type" value="Genomic_DNA"/>
</dbReference>
<comment type="catalytic activity">
    <reaction evidence="6">
        <text>a 5'-end NAD(+)-phospho-ribonucleoside in mRNA + H2O = a 5'-end phospho-ribonucleoside in mRNA + NAD(+) + H(+)</text>
        <dbReference type="Rhea" id="RHEA:60880"/>
        <dbReference type="Rhea" id="RHEA-COMP:15692"/>
        <dbReference type="Rhea" id="RHEA-COMP:15698"/>
        <dbReference type="ChEBI" id="CHEBI:15377"/>
        <dbReference type="ChEBI" id="CHEBI:15378"/>
        <dbReference type="ChEBI" id="CHEBI:57540"/>
        <dbReference type="ChEBI" id="CHEBI:138282"/>
        <dbReference type="ChEBI" id="CHEBI:144029"/>
    </reaction>
    <physiologicalReaction direction="left-to-right" evidence="6">
        <dbReference type="Rhea" id="RHEA:60881"/>
    </physiologicalReaction>
</comment>
<dbReference type="OMA" id="VVTWRGH"/>
<dbReference type="Pfam" id="PF08652">
    <property type="entry name" value="RAI1"/>
    <property type="match status" value="1"/>
</dbReference>
<name>A0A1D8NKD0_YARLL</name>
<reference evidence="10 12" key="2">
    <citation type="submission" date="2018-07" db="EMBL/GenBank/DDBJ databases">
        <title>Draft Genome Assemblies for Five Robust Yarrowia lipolytica Strains Exhibiting High Lipid Production and Pentose Sugar Utilization and Sugar Alcohol Secretion from Undetoxified Lignocellulosic Biomass Hydrolysates.</title>
        <authorList>
            <consortium name="DOE Joint Genome Institute"/>
            <person name="Walker C."/>
            <person name="Ryu S."/>
            <person name="Na H."/>
            <person name="Zane M."/>
            <person name="LaButti K."/>
            <person name="Lipzen A."/>
            <person name="Haridas S."/>
            <person name="Barry K."/>
            <person name="Grigoriev I.V."/>
            <person name="Quarterman J."/>
            <person name="Slininger P."/>
            <person name="Dien B."/>
            <person name="Trinh C.T."/>
        </authorList>
    </citation>
    <scope>NUCLEOTIDE SEQUENCE [LARGE SCALE GENOMIC DNA]</scope>
    <source>
        <strain evidence="10 12">YB392</strain>
    </source>
</reference>
<evidence type="ECO:0000256" key="4">
    <source>
        <dbReference type="ARBA" id="ARBA00044676"/>
    </source>
</evidence>
<comment type="catalytic activity">
    <reaction evidence="4">
        <text>a 5'-end (N(7)-methyl 5'-triphosphoguanosine)-ribonucleoside-ribonucleotide in mRNA + H2O = a (N(7)-methyl 5'-triphosphoguanosine)-nucleoside + a 5'-end phospho-ribonucleoside in mRNA + H(+)</text>
        <dbReference type="Rhea" id="RHEA:66928"/>
        <dbReference type="Rhea" id="RHEA-COMP:15692"/>
        <dbReference type="Rhea" id="RHEA-COMP:17313"/>
        <dbReference type="ChEBI" id="CHEBI:15377"/>
        <dbReference type="ChEBI" id="CHEBI:15378"/>
        <dbReference type="ChEBI" id="CHEBI:138282"/>
        <dbReference type="ChEBI" id="CHEBI:172876"/>
        <dbReference type="ChEBI" id="CHEBI:172877"/>
    </reaction>
    <physiologicalReaction direction="left-to-right" evidence="4">
        <dbReference type="Rhea" id="RHEA:66929"/>
    </physiologicalReaction>
</comment>
<dbReference type="GO" id="GO:0030846">
    <property type="term" value="P:termination of RNA polymerase II transcription, poly(A)-coupled"/>
    <property type="evidence" value="ECO:0007669"/>
    <property type="project" value="EnsemblFungi"/>
</dbReference>
<evidence type="ECO:0000256" key="5">
    <source>
        <dbReference type="ARBA" id="ARBA00044692"/>
    </source>
</evidence>
<dbReference type="GO" id="GO:0000166">
    <property type="term" value="F:nucleotide binding"/>
    <property type="evidence" value="ECO:0007669"/>
    <property type="project" value="UniProtKB-KW"/>
</dbReference>
<dbReference type="GO" id="GO:0046872">
    <property type="term" value="F:metal ion binding"/>
    <property type="evidence" value="ECO:0007669"/>
    <property type="project" value="UniProtKB-KW"/>
</dbReference>
<dbReference type="PANTHER" id="PTHR12395">
    <property type="entry name" value="DOM-3 RELATED"/>
    <property type="match status" value="1"/>
</dbReference>
<dbReference type="Proteomes" id="UP000256601">
    <property type="component" value="Unassembled WGS sequence"/>
</dbReference>
<evidence type="ECO:0000256" key="3">
    <source>
        <dbReference type="ARBA" id="ARBA00022722"/>
    </source>
</evidence>
<dbReference type="GO" id="GO:1990174">
    <property type="term" value="F:phosphodiesterase decapping endonuclease activity"/>
    <property type="evidence" value="ECO:0007669"/>
    <property type="project" value="EnsemblFungi"/>
</dbReference>
<comment type="cofactor">
    <cofactor evidence="1 7">
        <name>a divalent metal cation</name>
        <dbReference type="ChEBI" id="CHEBI:60240"/>
    </cofactor>
</comment>
<dbReference type="AlphaFoldDB" id="A0A1D8NKD0"/>
<comment type="subcellular location">
    <subcellularLocation>
        <location evidence="7">Nucleus</location>
    </subcellularLocation>
</comment>
<feature type="domain" description="RAI1-like" evidence="8">
    <location>
        <begin position="15"/>
        <end position="342"/>
    </location>
</feature>
<keyword evidence="7" id="KW-0378">Hydrolase</keyword>
<dbReference type="VEuPathDB" id="FungiDB:YALI1_E33642g"/>
<dbReference type="GO" id="GO:0030234">
    <property type="term" value="F:enzyme regulator activity"/>
    <property type="evidence" value="ECO:0007669"/>
    <property type="project" value="EnsemblFungi"/>
</dbReference>
<evidence type="ECO:0000259" key="8">
    <source>
        <dbReference type="Pfam" id="PF08652"/>
    </source>
</evidence>
<organism evidence="9 11">
    <name type="scientific">Yarrowia lipolytica</name>
    <name type="common">Candida lipolytica</name>
    <dbReference type="NCBI Taxonomy" id="4952"/>
    <lineage>
        <taxon>Eukaryota</taxon>
        <taxon>Fungi</taxon>
        <taxon>Dikarya</taxon>
        <taxon>Ascomycota</taxon>
        <taxon>Saccharomycotina</taxon>
        <taxon>Dipodascomycetes</taxon>
        <taxon>Dipodascales</taxon>
        <taxon>Dipodascales incertae sedis</taxon>
        <taxon>Yarrowia</taxon>
    </lineage>
</organism>
<evidence type="ECO:0000256" key="7">
    <source>
        <dbReference type="RuleBase" id="RU367113"/>
    </source>
</evidence>
<keyword evidence="7" id="KW-0547">Nucleotide-binding</keyword>
<dbReference type="GO" id="GO:0003723">
    <property type="term" value="F:RNA binding"/>
    <property type="evidence" value="ECO:0007669"/>
    <property type="project" value="UniProtKB-KW"/>
</dbReference>
<dbReference type="KEGG" id="yli:2911616"/>
<dbReference type="GeneID" id="2911616"/>
<dbReference type="eggNOG" id="KOG1982">
    <property type="taxonomic scope" value="Eukaryota"/>
</dbReference>
<keyword evidence="7" id="KW-0479">Metal-binding</keyword>
<dbReference type="GO" id="GO:0090730">
    <property type="term" value="C:Las1 complex"/>
    <property type="evidence" value="ECO:0007669"/>
    <property type="project" value="EnsemblFungi"/>
</dbReference>
<accession>A0A1D8NKD0</accession>
<dbReference type="SMR" id="A0A1D8NKD0"/>
<keyword evidence="7" id="KW-0539">Nucleus</keyword>
<evidence type="ECO:0000256" key="2">
    <source>
        <dbReference type="ARBA" id="ARBA00006562"/>
    </source>
</evidence>
<evidence type="ECO:0000313" key="11">
    <source>
        <dbReference type="Proteomes" id="UP000182444"/>
    </source>
</evidence>
<dbReference type="EMBL" id="KZ858961">
    <property type="protein sequence ID" value="RDW27519.1"/>
    <property type="molecule type" value="Genomic_DNA"/>
</dbReference>
<dbReference type="PANTHER" id="PTHR12395:SF9">
    <property type="entry name" value="DECAPPING AND EXORIBONUCLEASE PROTEIN"/>
    <property type="match status" value="1"/>
</dbReference>
<dbReference type="GO" id="GO:0031087">
    <property type="term" value="P:deadenylation-independent decapping of nuclear-transcribed mRNA"/>
    <property type="evidence" value="ECO:0007669"/>
    <property type="project" value="EnsemblFungi"/>
</dbReference>
<evidence type="ECO:0000313" key="12">
    <source>
        <dbReference type="Proteomes" id="UP000256601"/>
    </source>
</evidence>
<dbReference type="VEuPathDB" id="FungiDB:YALI0_E28490g"/>
<dbReference type="InterPro" id="IPR039039">
    <property type="entry name" value="RAI1-like_fam"/>
</dbReference>